<evidence type="ECO:0000256" key="4">
    <source>
        <dbReference type="ARBA" id="ARBA00022475"/>
    </source>
</evidence>
<dbReference type="GO" id="GO:0055085">
    <property type="term" value="P:transmembrane transport"/>
    <property type="evidence" value="ECO:0007669"/>
    <property type="project" value="TreeGrafter"/>
</dbReference>
<dbReference type="Pfam" id="PF01594">
    <property type="entry name" value="AI-2E_transport"/>
    <property type="match status" value="1"/>
</dbReference>
<dbReference type="EMBL" id="JAFMYU010000002">
    <property type="protein sequence ID" value="MBO0930068.1"/>
    <property type="molecule type" value="Genomic_DNA"/>
</dbReference>
<protein>
    <submittedName>
        <fullName evidence="9">AI-2E family transporter</fullName>
    </submittedName>
</protein>
<feature type="transmembrane region" description="Helical" evidence="8">
    <location>
        <begin position="265"/>
        <end position="281"/>
    </location>
</feature>
<keyword evidence="3" id="KW-0813">Transport</keyword>
<keyword evidence="6 8" id="KW-1133">Transmembrane helix</keyword>
<comment type="similarity">
    <text evidence="2">Belongs to the autoinducer-2 exporter (AI-2E) (TC 2.A.86) family.</text>
</comment>
<evidence type="ECO:0000256" key="6">
    <source>
        <dbReference type="ARBA" id="ARBA00022989"/>
    </source>
</evidence>
<comment type="subcellular location">
    <subcellularLocation>
        <location evidence="1">Cell membrane</location>
        <topology evidence="1">Multi-pass membrane protein</topology>
    </subcellularLocation>
</comment>
<organism evidence="9 10">
    <name type="scientific">Fibrella aquatilis</name>
    <dbReference type="NCBI Taxonomy" id="2817059"/>
    <lineage>
        <taxon>Bacteria</taxon>
        <taxon>Pseudomonadati</taxon>
        <taxon>Bacteroidota</taxon>
        <taxon>Cytophagia</taxon>
        <taxon>Cytophagales</taxon>
        <taxon>Spirosomataceae</taxon>
        <taxon>Fibrella</taxon>
    </lineage>
</organism>
<feature type="transmembrane region" description="Helical" evidence="8">
    <location>
        <begin position="20"/>
        <end position="51"/>
    </location>
</feature>
<evidence type="ECO:0000256" key="3">
    <source>
        <dbReference type="ARBA" id="ARBA00022448"/>
    </source>
</evidence>
<dbReference type="GO" id="GO:0005886">
    <property type="term" value="C:plasma membrane"/>
    <property type="evidence" value="ECO:0007669"/>
    <property type="project" value="UniProtKB-SubCell"/>
</dbReference>
<reference evidence="9 10" key="1">
    <citation type="submission" date="2021-03" db="EMBL/GenBank/DDBJ databases">
        <title>Fibrella sp. HMF5036 genome sequencing and assembly.</title>
        <authorList>
            <person name="Kang H."/>
            <person name="Kim H."/>
            <person name="Bae S."/>
            <person name="Joh K."/>
        </authorList>
    </citation>
    <scope>NUCLEOTIDE SEQUENCE [LARGE SCALE GENOMIC DNA]</scope>
    <source>
        <strain evidence="9 10">HMF5036</strain>
    </source>
</reference>
<dbReference type="PANTHER" id="PTHR21716">
    <property type="entry name" value="TRANSMEMBRANE PROTEIN"/>
    <property type="match status" value="1"/>
</dbReference>
<dbReference type="PANTHER" id="PTHR21716:SF53">
    <property type="entry name" value="PERMEASE PERM-RELATED"/>
    <property type="match status" value="1"/>
</dbReference>
<accession>A0A939JY77</accession>
<evidence type="ECO:0000313" key="9">
    <source>
        <dbReference type="EMBL" id="MBO0930068.1"/>
    </source>
</evidence>
<gene>
    <name evidence="9" type="ORF">J2I48_03640</name>
</gene>
<dbReference type="Proteomes" id="UP000664795">
    <property type="component" value="Unassembled WGS sequence"/>
</dbReference>
<evidence type="ECO:0000256" key="8">
    <source>
        <dbReference type="SAM" id="Phobius"/>
    </source>
</evidence>
<feature type="transmembrane region" description="Helical" evidence="8">
    <location>
        <begin position="301"/>
        <end position="332"/>
    </location>
</feature>
<feature type="transmembrane region" description="Helical" evidence="8">
    <location>
        <begin position="230"/>
        <end position="258"/>
    </location>
</feature>
<feature type="transmembrane region" description="Helical" evidence="8">
    <location>
        <begin position="201"/>
        <end position="224"/>
    </location>
</feature>
<evidence type="ECO:0000313" key="10">
    <source>
        <dbReference type="Proteomes" id="UP000664795"/>
    </source>
</evidence>
<dbReference type="AlphaFoldDB" id="A0A939JY77"/>
<name>A0A939JY77_9BACT</name>
<dbReference type="InterPro" id="IPR002549">
    <property type="entry name" value="AI-2E-like"/>
</dbReference>
<feature type="transmembrane region" description="Helical" evidence="8">
    <location>
        <begin position="63"/>
        <end position="86"/>
    </location>
</feature>
<keyword evidence="5 8" id="KW-0812">Transmembrane</keyword>
<comment type="caution">
    <text evidence="9">The sequence shown here is derived from an EMBL/GenBank/DDBJ whole genome shotgun (WGS) entry which is preliminary data.</text>
</comment>
<dbReference type="RefSeq" id="WP_207334031.1">
    <property type="nucleotide sequence ID" value="NZ_JAFMYU010000002.1"/>
</dbReference>
<evidence type="ECO:0000256" key="1">
    <source>
        <dbReference type="ARBA" id="ARBA00004651"/>
    </source>
</evidence>
<sequence>MTSESSDNPHYHQLSHTLLSLAIITLAIYLGQDILVPLAMAGLLAVLLRPVEGWLIRRGMHKVIAISLALVLAIVVIAGFTILLSVQLSNFAEDLPKLKQHLGEVYHSVQSWVRSQFHVSYGQQAKYIQKAQSETLSSLQSADTLGIITGPLGTLILLPIYVFLLLYYRTMLLHFVVVLFPQRHADRVREVLGEMKAVIQSYVVGLLIETTCVAVLNSAGLFLLKVQDAILLGVMAAILNLIPYIGGLVATLLTVLVAMSYQPDLSVGLGVVGVFLLVQFIDNNLLVPFIVASKVKINALVSIVAVLIGGALAGVSGMFLSIPAIAILKIIFDRVDSLRAWGVLLGDQTPEQEGSKLFRLPKRRRKATITEG</sequence>
<evidence type="ECO:0000256" key="2">
    <source>
        <dbReference type="ARBA" id="ARBA00009773"/>
    </source>
</evidence>
<evidence type="ECO:0000256" key="7">
    <source>
        <dbReference type="ARBA" id="ARBA00023136"/>
    </source>
</evidence>
<proteinExistence type="inferred from homology"/>
<keyword evidence="10" id="KW-1185">Reference proteome</keyword>
<evidence type="ECO:0000256" key="5">
    <source>
        <dbReference type="ARBA" id="ARBA00022692"/>
    </source>
</evidence>
<keyword evidence="7 8" id="KW-0472">Membrane</keyword>
<keyword evidence="4" id="KW-1003">Cell membrane</keyword>